<keyword evidence="1" id="KW-0677">Repeat</keyword>
<dbReference type="PROSITE" id="PS50088">
    <property type="entry name" value="ANK_REPEAT"/>
    <property type="match status" value="13"/>
</dbReference>
<evidence type="ECO:0000313" key="4">
    <source>
        <dbReference type="EMBL" id="VBB16547.1"/>
    </source>
</evidence>
<feature type="repeat" description="ANK" evidence="3">
    <location>
        <begin position="716"/>
        <end position="748"/>
    </location>
</feature>
<feature type="repeat" description="ANK" evidence="3">
    <location>
        <begin position="915"/>
        <end position="947"/>
    </location>
</feature>
<evidence type="ECO:0000256" key="3">
    <source>
        <dbReference type="PROSITE-ProRule" id="PRU00023"/>
    </source>
</evidence>
<dbReference type="RefSeq" id="WP_122172803.1">
    <property type="nucleotide sequence ID" value="NZ_LR025744.1"/>
</dbReference>
<organism evidence="4 5">
    <name type="scientific">Burkholderia stabilis</name>
    <dbReference type="NCBI Taxonomy" id="95485"/>
    <lineage>
        <taxon>Bacteria</taxon>
        <taxon>Pseudomonadati</taxon>
        <taxon>Pseudomonadota</taxon>
        <taxon>Betaproteobacteria</taxon>
        <taxon>Burkholderiales</taxon>
        <taxon>Burkholderiaceae</taxon>
        <taxon>Burkholderia</taxon>
        <taxon>Burkholderia cepacia complex</taxon>
    </lineage>
</organism>
<name>A0AAJ5T871_9BURK</name>
<feature type="repeat" description="ANK" evidence="3">
    <location>
        <begin position="982"/>
        <end position="1014"/>
    </location>
</feature>
<dbReference type="InterPro" id="IPR002110">
    <property type="entry name" value="Ankyrin_rpt"/>
</dbReference>
<dbReference type="Proteomes" id="UP000268684">
    <property type="component" value="Chromosome III"/>
</dbReference>
<reference evidence="4 5" key="1">
    <citation type="submission" date="2017-11" db="EMBL/GenBank/DDBJ databases">
        <authorList>
            <person name="Seth-Smith MB H."/>
        </authorList>
    </citation>
    <scope>NUCLEOTIDE SEQUENCE [LARGE SCALE GENOMIC DNA]</scope>
    <source>
        <strain evidence="4">E</strain>
    </source>
</reference>
<dbReference type="InterPro" id="IPR036770">
    <property type="entry name" value="Ankyrin_rpt-contain_sf"/>
</dbReference>
<keyword evidence="5" id="KW-1185">Reference proteome</keyword>
<proteinExistence type="predicted"/>
<accession>A0AAJ5T871</accession>
<evidence type="ECO:0000313" key="5">
    <source>
        <dbReference type="Proteomes" id="UP000268684"/>
    </source>
</evidence>
<feature type="repeat" description="ANK" evidence="3">
    <location>
        <begin position="682"/>
        <end position="703"/>
    </location>
</feature>
<sequence length="1038" mass="112501">MARIEFHRNLDWGSEKPAADKAPSGEEKRISYDPLEHGPLAAFDRSPQGAALRAQYRENIGKLSEFLRNRDPVNQRAVRSLEAFDGKIAQGADGPYSTALHALYGPGKHALDNVAARIDEGGHSGEALEAGIVELANGLNVCAPGVASHLIMTDQTINAGRDGIDGHAKNVWETLFDSVLRDFVAHVHGAEENYQGEEIHLVNQYRNLLAPDFHVAPRPDDFKPPQAGANGLLEGCRRYLQRHVTPDRLLRVMAEECLQTVREHFAAYQDRPLDTDEVWALRQAYDKSLGASLAMKYGEIDAGVLVNEHNGEQVQPDNNGDSHYWLIDNPTLLMRAISKNLYTAAIIGESYKPVRLFGQKGEDGVVKQVGGGGIYTKTGHAYRPLRVDEWGELAGRSPEADQNGTVMAVLLRTALTNTRSPELLAKVPPERVWHAIAQGIDTMNVLTRLAQPEIRRYRQVSKDHDTFLVNEAARAVGERSPSERQRALLIVSAGGESALGVRIAETLDTVSEKDAAGRSALHHAVLNGDMQLLDVLIPKSALFIDVPDRNGLAPLMAAARNGDIEAIDRLIGAGAIVDNENEAGIVALMVAAQHNRADVIDRLLEKGASIDIDNRAGFTALMAAAQYGSVAAIDQLVAAGAAIDITDLKGHTALMVAADYGRADAIDRLLSANPEVDKTNHDGYTALMLAAQNGRVEAIDRLLTKARPEIDKTLAKGFTALILAAQNGHDKAIERLLNANPEVDKTNEYGFTALMLAAQNGHDKAVGQLLNARPEIDKTNPEGFTALMLAAYHGRDTVIEQLLTKARPEIDKTDPKGFTALMLAAFHGRDKAIEQLLNAHPKVDKTDQKGYTALMLAARNGHDKAVGQLLNAKPEIDKTNPQGFTALMLAALHGRDKAIEQLLNAHPKVDKTDRDGYTALMLAARNGHDKAIGQLLNAKPEIDKTNPLGFTALMLAAHQGQDKAMDQLLTKAKPEIDKETPKGHTALMMAAARGAIHVVDRLLDSGAKVDKRDKNGVTAIQFAQRGGFSAVVDRLKSV</sequence>
<gene>
    <name evidence="4" type="ORF">BSTAB16_6754</name>
</gene>
<dbReference type="Pfam" id="PF12796">
    <property type="entry name" value="Ank_2"/>
    <property type="match status" value="4"/>
</dbReference>
<dbReference type="Gene3D" id="1.25.40.20">
    <property type="entry name" value="Ankyrin repeat-containing domain"/>
    <property type="match status" value="3"/>
</dbReference>
<feature type="repeat" description="ANK" evidence="3">
    <location>
        <begin position="516"/>
        <end position="541"/>
    </location>
</feature>
<dbReference type="SMART" id="SM00248">
    <property type="entry name" value="ANK"/>
    <property type="match status" value="15"/>
</dbReference>
<feature type="repeat" description="ANK" evidence="3">
    <location>
        <begin position="649"/>
        <end position="681"/>
    </location>
</feature>
<dbReference type="SUPFAM" id="SSF48403">
    <property type="entry name" value="Ankyrin repeat"/>
    <property type="match status" value="2"/>
</dbReference>
<dbReference type="PROSITE" id="PS50297">
    <property type="entry name" value="ANK_REP_REGION"/>
    <property type="match status" value="7"/>
</dbReference>
<dbReference type="AlphaFoldDB" id="A0AAJ5T871"/>
<evidence type="ECO:0000256" key="2">
    <source>
        <dbReference type="ARBA" id="ARBA00023043"/>
    </source>
</evidence>
<feature type="repeat" description="ANK" evidence="3">
    <location>
        <begin position="583"/>
        <end position="615"/>
    </location>
</feature>
<evidence type="ECO:0000256" key="1">
    <source>
        <dbReference type="ARBA" id="ARBA00022737"/>
    </source>
</evidence>
<feature type="repeat" description="ANK" evidence="3">
    <location>
        <begin position="816"/>
        <end position="848"/>
    </location>
</feature>
<dbReference type="GeneID" id="71059165"/>
<feature type="repeat" description="ANK" evidence="3">
    <location>
        <begin position="616"/>
        <end position="648"/>
    </location>
</feature>
<feature type="repeat" description="ANK" evidence="3">
    <location>
        <begin position="550"/>
        <end position="582"/>
    </location>
</feature>
<dbReference type="PANTHER" id="PTHR24166:SF48">
    <property type="entry name" value="PROTEIN VAPYRIN"/>
    <property type="match status" value="1"/>
</dbReference>
<feature type="repeat" description="ANK" evidence="3">
    <location>
        <begin position="849"/>
        <end position="881"/>
    </location>
</feature>
<protein>
    <submittedName>
        <fullName evidence="4">Ankyrin repeat protein</fullName>
    </submittedName>
</protein>
<dbReference type="Pfam" id="PF00023">
    <property type="entry name" value="Ank"/>
    <property type="match status" value="3"/>
</dbReference>
<feature type="repeat" description="ANK" evidence="3">
    <location>
        <begin position="749"/>
        <end position="781"/>
    </location>
</feature>
<dbReference type="EMBL" id="LR025744">
    <property type="protein sequence ID" value="VBB16547.1"/>
    <property type="molecule type" value="Genomic_DNA"/>
</dbReference>
<keyword evidence="2 3" id="KW-0040">ANK repeat</keyword>
<feature type="repeat" description="ANK" evidence="3">
    <location>
        <begin position="882"/>
        <end position="914"/>
    </location>
</feature>
<dbReference type="PANTHER" id="PTHR24166">
    <property type="entry name" value="ROLLING PEBBLES, ISOFORM B"/>
    <property type="match status" value="1"/>
</dbReference>
<dbReference type="InterPro" id="IPR050889">
    <property type="entry name" value="Dendritic_Spine_Reg/Scaffold"/>
</dbReference>